<name>A0A7Y0DZI0_9PROT</name>
<dbReference type="RefSeq" id="WP_169624727.1">
    <property type="nucleotide sequence ID" value="NZ_JABBNT010000002.1"/>
</dbReference>
<dbReference type="GO" id="GO:0020037">
    <property type="term" value="F:heme binding"/>
    <property type="evidence" value="ECO:0007669"/>
    <property type="project" value="InterPro"/>
</dbReference>
<dbReference type="PANTHER" id="PTHR33751:SF9">
    <property type="entry name" value="CYTOCHROME C4"/>
    <property type="match status" value="1"/>
</dbReference>
<reference evidence="9 10" key="1">
    <citation type="submission" date="2020-04" db="EMBL/GenBank/DDBJ databases">
        <title>Rhodospirillaceae bacterium KN72 isolated from deep sea.</title>
        <authorList>
            <person name="Zhang D.-C."/>
        </authorList>
    </citation>
    <scope>NUCLEOTIDE SEQUENCE [LARGE SCALE GENOMIC DNA]</scope>
    <source>
        <strain evidence="9 10">KN72</strain>
    </source>
</reference>
<dbReference type="Gene3D" id="1.10.760.10">
    <property type="entry name" value="Cytochrome c-like domain"/>
    <property type="match status" value="2"/>
</dbReference>
<dbReference type="GO" id="GO:0046872">
    <property type="term" value="F:metal ion binding"/>
    <property type="evidence" value="ECO:0007669"/>
    <property type="project" value="UniProtKB-KW"/>
</dbReference>
<comment type="caution">
    <text evidence="9">The sequence shown here is derived from an EMBL/GenBank/DDBJ whole genome shotgun (WGS) entry which is preliminary data.</text>
</comment>
<keyword evidence="10" id="KW-1185">Reference proteome</keyword>
<evidence type="ECO:0000256" key="4">
    <source>
        <dbReference type="ARBA" id="ARBA00022982"/>
    </source>
</evidence>
<dbReference type="PANTHER" id="PTHR33751">
    <property type="entry name" value="CBB3-TYPE CYTOCHROME C OXIDASE SUBUNIT FIXP"/>
    <property type="match status" value="1"/>
</dbReference>
<dbReference type="Pfam" id="PF00034">
    <property type="entry name" value="Cytochrom_C"/>
    <property type="match status" value="1"/>
</dbReference>
<proteinExistence type="predicted"/>
<feature type="chain" id="PRO_5030854991" evidence="7">
    <location>
        <begin position="23"/>
        <end position="218"/>
    </location>
</feature>
<keyword evidence="5 6" id="KW-0408">Iron</keyword>
<organism evidence="9 10">
    <name type="scientific">Pacificispira spongiicola</name>
    <dbReference type="NCBI Taxonomy" id="2729598"/>
    <lineage>
        <taxon>Bacteria</taxon>
        <taxon>Pseudomonadati</taxon>
        <taxon>Pseudomonadota</taxon>
        <taxon>Alphaproteobacteria</taxon>
        <taxon>Rhodospirillales</taxon>
        <taxon>Rhodospirillaceae</taxon>
        <taxon>Pacificispira</taxon>
    </lineage>
</organism>
<dbReference type="GO" id="GO:0009055">
    <property type="term" value="F:electron transfer activity"/>
    <property type="evidence" value="ECO:0007669"/>
    <property type="project" value="InterPro"/>
</dbReference>
<evidence type="ECO:0000313" key="9">
    <source>
        <dbReference type="EMBL" id="NMM44441.1"/>
    </source>
</evidence>
<keyword evidence="1" id="KW-0813">Transport</keyword>
<dbReference type="InterPro" id="IPR050597">
    <property type="entry name" value="Cytochrome_c_Oxidase_Subunit"/>
</dbReference>
<gene>
    <name evidence="9" type="ORF">HH303_08115</name>
</gene>
<dbReference type="InterPro" id="IPR036909">
    <property type="entry name" value="Cyt_c-like_dom_sf"/>
</dbReference>
<keyword evidence="3 6" id="KW-0479">Metal-binding</keyword>
<dbReference type="InterPro" id="IPR009056">
    <property type="entry name" value="Cyt_c-like_dom"/>
</dbReference>
<dbReference type="PROSITE" id="PS51007">
    <property type="entry name" value="CYTC"/>
    <property type="match status" value="1"/>
</dbReference>
<evidence type="ECO:0000313" key="10">
    <source>
        <dbReference type="Proteomes" id="UP000539372"/>
    </source>
</evidence>
<evidence type="ECO:0000256" key="2">
    <source>
        <dbReference type="ARBA" id="ARBA00022617"/>
    </source>
</evidence>
<keyword evidence="7" id="KW-0732">Signal</keyword>
<evidence type="ECO:0000256" key="5">
    <source>
        <dbReference type="ARBA" id="ARBA00023004"/>
    </source>
</evidence>
<evidence type="ECO:0000256" key="6">
    <source>
        <dbReference type="PROSITE-ProRule" id="PRU00433"/>
    </source>
</evidence>
<evidence type="ECO:0000256" key="3">
    <source>
        <dbReference type="ARBA" id="ARBA00022723"/>
    </source>
</evidence>
<dbReference type="SUPFAM" id="SSF46626">
    <property type="entry name" value="Cytochrome c"/>
    <property type="match status" value="1"/>
</dbReference>
<sequence length="218" mass="24272">MKSVILFLILACSCFPVSLAWAFGSPPKGRALVNEHGCGACHAWDGSARPEGIPKLAGQKYGYLVRALTHLKFKEVTSDQETVIRRIHPIMNEMARSLKTTEIADIAAFYSTRACIGPVDVDVANIVQPQGVEKCEVCHGGMRSNPWADTPYLAGQDRAYLLAELRRLWEDSKGQDDEVERHHRLSEIMFDEGKQYKLEDLADYFAALPCRPPNVGNP</sequence>
<feature type="domain" description="Cytochrome c" evidence="8">
    <location>
        <begin position="24"/>
        <end position="114"/>
    </location>
</feature>
<evidence type="ECO:0000259" key="8">
    <source>
        <dbReference type="PROSITE" id="PS51007"/>
    </source>
</evidence>
<feature type="signal peptide" evidence="7">
    <location>
        <begin position="1"/>
        <end position="22"/>
    </location>
</feature>
<evidence type="ECO:0000256" key="1">
    <source>
        <dbReference type="ARBA" id="ARBA00022448"/>
    </source>
</evidence>
<protein>
    <submittedName>
        <fullName evidence="9">C-type cytochrome</fullName>
    </submittedName>
</protein>
<keyword evidence="4" id="KW-0249">Electron transport</keyword>
<keyword evidence="2 6" id="KW-0349">Heme</keyword>
<dbReference type="AlphaFoldDB" id="A0A7Y0DZI0"/>
<dbReference type="Proteomes" id="UP000539372">
    <property type="component" value="Unassembled WGS sequence"/>
</dbReference>
<dbReference type="EMBL" id="JABBNT010000002">
    <property type="protein sequence ID" value="NMM44441.1"/>
    <property type="molecule type" value="Genomic_DNA"/>
</dbReference>
<accession>A0A7Y0DZI0</accession>
<evidence type="ECO:0000256" key="7">
    <source>
        <dbReference type="SAM" id="SignalP"/>
    </source>
</evidence>